<sequence length="115" mass="12792">MLNQVRGTNISDKPTSHGPVNIIGRASYFLNDACVIFWKELSARIARIRTCFCVMPAVADPSLDGAPSLLTRSFDLLLMTLSDCREDALFFRFTLSGSHPLVFLDNNTFLLPVLL</sequence>
<protein>
    <submittedName>
        <fullName evidence="1">Uncharacterized protein</fullName>
    </submittedName>
</protein>
<evidence type="ECO:0000313" key="1">
    <source>
        <dbReference type="EMBL" id="GFQ80115.1"/>
    </source>
</evidence>
<evidence type="ECO:0000313" key="2">
    <source>
        <dbReference type="Proteomes" id="UP000887116"/>
    </source>
</evidence>
<dbReference type="Proteomes" id="UP000887116">
    <property type="component" value="Unassembled WGS sequence"/>
</dbReference>
<comment type="caution">
    <text evidence="1">The sequence shown here is derived from an EMBL/GenBank/DDBJ whole genome shotgun (WGS) entry which is preliminary data.</text>
</comment>
<name>A0A8X6IN17_TRICU</name>
<dbReference type="EMBL" id="BMAO01032152">
    <property type="protein sequence ID" value="GFQ80115.1"/>
    <property type="molecule type" value="Genomic_DNA"/>
</dbReference>
<keyword evidence="2" id="KW-1185">Reference proteome</keyword>
<reference evidence="1" key="1">
    <citation type="submission" date="2020-07" db="EMBL/GenBank/DDBJ databases">
        <title>Multicomponent nature underlies the extraordinary mechanical properties of spider dragline silk.</title>
        <authorList>
            <person name="Kono N."/>
            <person name="Nakamura H."/>
            <person name="Mori M."/>
            <person name="Yoshida Y."/>
            <person name="Ohtoshi R."/>
            <person name="Malay A.D."/>
            <person name="Moran D.A.P."/>
            <person name="Tomita M."/>
            <person name="Numata K."/>
            <person name="Arakawa K."/>
        </authorList>
    </citation>
    <scope>NUCLEOTIDE SEQUENCE</scope>
</reference>
<gene>
    <name evidence="1" type="ORF">TNCT_330051</name>
</gene>
<dbReference type="AlphaFoldDB" id="A0A8X6IN17"/>
<organism evidence="1 2">
    <name type="scientific">Trichonephila clavata</name>
    <name type="common">Joro spider</name>
    <name type="synonym">Nephila clavata</name>
    <dbReference type="NCBI Taxonomy" id="2740835"/>
    <lineage>
        <taxon>Eukaryota</taxon>
        <taxon>Metazoa</taxon>
        <taxon>Ecdysozoa</taxon>
        <taxon>Arthropoda</taxon>
        <taxon>Chelicerata</taxon>
        <taxon>Arachnida</taxon>
        <taxon>Araneae</taxon>
        <taxon>Araneomorphae</taxon>
        <taxon>Entelegynae</taxon>
        <taxon>Araneoidea</taxon>
        <taxon>Nephilidae</taxon>
        <taxon>Trichonephila</taxon>
    </lineage>
</organism>
<accession>A0A8X6IN17</accession>
<proteinExistence type="predicted"/>
<dbReference type="OrthoDB" id="10532080at2759"/>